<keyword evidence="2" id="KW-0812">Transmembrane</keyword>
<feature type="transmembrane region" description="Helical" evidence="2">
    <location>
        <begin position="12"/>
        <end position="35"/>
    </location>
</feature>
<keyword evidence="4" id="KW-1185">Reference proteome</keyword>
<evidence type="ECO:0000256" key="1">
    <source>
        <dbReference type="SAM" id="MobiDB-lite"/>
    </source>
</evidence>
<protein>
    <recommendedName>
        <fullName evidence="5">DUF3149 domain-containing protein</fullName>
    </recommendedName>
</protein>
<organism evidence="3 4">
    <name type="scientific">Alkalilimnicola ehrlichii (strain ATCC BAA-1101 / DSM 17681 / MLHE-1)</name>
    <dbReference type="NCBI Taxonomy" id="187272"/>
    <lineage>
        <taxon>Bacteria</taxon>
        <taxon>Pseudomonadati</taxon>
        <taxon>Pseudomonadota</taxon>
        <taxon>Gammaproteobacteria</taxon>
        <taxon>Chromatiales</taxon>
        <taxon>Ectothiorhodospiraceae</taxon>
        <taxon>Alkalilimnicola</taxon>
    </lineage>
</organism>
<evidence type="ECO:0000313" key="4">
    <source>
        <dbReference type="Proteomes" id="UP000001962"/>
    </source>
</evidence>
<dbReference type="AlphaFoldDB" id="Q0A7M6"/>
<dbReference type="InterPro" id="IPR021494">
    <property type="entry name" value="DUF3149"/>
</dbReference>
<keyword evidence="2" id="KW-0472">Membrane</keyword>
<reference evidence="4" key="1">
    <citation type="submission" date="2006-08" db="EMBL/GenBank/DDBJ databases">
        <title>Complete sequence of Alkalilimnicola ehrilichei MLHE-1.</title>
        <authorList>
            <person name="Copeland A."/>
            <person name="Lucas S."/>
            <person name="Lapidus A."/>
            <person name="Barry K."/>
            <person name="Detter J.C."/>
            <person name="Glavina del Rio T."/>
            <person name="Hammon N."/>
            <person name="Israni S."/>
            <person name="Dalin E."/>
            <person name="Tice H."/>
            <person name="Pitluck S."/>
            <person name="Sims D."/>
            <person name="Brettin T."/>
            <person name="Bruce D."/>
            <person name="Han C."/>
            <person name="Tapia R."/>
            <person name="Gilna P."/>
            <person name="Schmutz J."/>
            <person name="Larimer F."/>
            <person name="Land M."/>
            <person name="Hauser L."/>
            <person name="Kyrpides N."/>
            <person name="Mikhailova N."/>
            <person name="Oremland R.S."/>
            <person name="Hoeft S.E."/>
            <person name="Switzer-Blum J."/>
            <person name="Kulp T."/>
            <person name="King G."/>
            <person name="Tabita R."/>
            <person name="Witte B."/>
            <person name="Santini J.M."/>
            <person name="Basu P."/>
            <person name="Hollibaugh J.T."/>
            <person name="Xie G."/>
            <person name="Stolz J.F."/>
            <person name="Richardson P."/>
        </authorList>
    </citation>
    <scope>NUCLEOTIDE SEQUENCE [LARGE SCALE GENOMIC DNA]</scope>
    <source>
        <strain evidence="4">ATCC BAA-1101 / DSM 17681 / MLHE-1</strain>
    </source>
</reference>
<gene>
    <name evidence="3" type="ordered locus">Mlg_1817</name>
</gene>
<dbReference type="RefSeq" id="WP_011629555.1">
    <property type="nucleotide sequence ID" value="NC_008340.1"/>
</dbReference>
<evidence type="ECO:0000256" key="2">
    <source>
        <dbReference type="SAM" id="Phobius"/>
    </source>
</evidence>
<keyword evidence="2" id="KW-1133">Transmembrane helix</keyword>
<evidence type="ECO:0008006" key="5">
    <source>
        <dbReference type="Google" id="ProtNLM"/>
    </source>
</evidence>
<evidence type="ECO:0000313" key="3">
    <source>
        <dbReference type="EMBL" id="ABI57161.1"/>
    </source>
</evidence>
<dbReference type="KEGG" id="aeh:Mlg_1817"/>
<proteinExistence type="predicted"/>
<dbReference type="EMBL" id="CP000453">
    <property type="protein sequence ID" value="ABI57161.1"/>
    <property type="molecule type" value="Genomic_DNA"/>
</dbReference>
<dbReference type="Pfam" id="PF11346">
    <property type="entry name" value="DUF3149"/>
    <property type="match status" value="1"/>
</dbReference>
<dbReference type="HOGENOM" id="CLU_208241_0_0_6"/>
<dbReference type="Proteomes" id="UP000001962">
    <property type="component" value="Chromosome"/>
</dbReference>
<sequence>MELWAELLTTWIGLLSLFVIVFMIGMMAFLITMFIRKSAKKPDQAEGQDKGGIPGSHRHPSH</sequence>
<feature type="region of interest" description="Disordered" evidence="1">
    <location>
        <begin position="42"/>
        <end position="62"/>
    </location>
</feature>
<name>Q0A7M6_ALKEH</name>
<accession>Q0A7M6</accession>